<evidence type="ECO:0000256" key="1">
    <source>
        <dbReference type="SAM" id="MobiDB-lite"/>
    </source>
</evidence>
<dbReference type="AlphaFoldDB" id="A0ABD3GJ40"/>
<organism evidence="2 3">
    <name type="scientific">Riccia sorocarpa</name>
    <dbReference type="NCBI Taxonomy" id="122646"/>
    <lineage>
        <taxon>Eukaryota</taxon>
        <taxon>Viridiplantae</taxon>
        <taxon>Streptophyta</taxon>
        <taxon>Embryophyta</taxon>
        <taxon>Marchantiophyta</taxon>
        <taxon>Marchantiopsida</taxon>
        <taxon>Marchantiidae</taxon>
        <taxon>Marchantiales</taxon>
        <taxon>Ricciaceae</taxon>
        <taxon>Riccia</taxon>
    </lineage>
</organism>
<dbReference type="Proteomes" id="UP001633002">
    <property type="component" value="Unassembled WGS sequence"/>
</dbReference>
<gene>
    <name evidence="2" type="ORF">R1sor_021652</name>
</gene>
<feature type="region of interest" description="Disordered" evidence="1">
    <location>
        <begin position="28"/>
        <end position="47"/>
    </location>
</feature>
<proteinExistence type="predicted"/>
<keyword evidence="3" id="KW-1185">Reference proteome</keyword>
<accession>A0ABD3GJ40</accession>
<evidence type="ECO:0000313" key="3">
    <source>
        <dbReference type="Proteomes" id="UP001633002"/>
    </source>
</evidence>
<evidence type="ECO:0000313" key="2">
    <source>
        <dbReference type="EMBL" id="KAL3678696.1"/>
    </source>
</evidence>
<comment type="caution">
    <text evidence="2">The sequence shown here is derived from an EMBL/GenBank/DDBJ whole genome shotgun (WGS) entry which is preliminary data.</text>
</comment>
<feature type="region of interest" description="Disordered" evidence="1">
    <location>
        <begin position="53"/>
        <end position="75"/>
    </location>
</feature>
<reference evidence="2 3" key="1">
    <citation type="submission" date="2024-09" db="EMBL/GenBank/DDBJ databases">
        <title>Chromosome-scale assembly of Riccia sorocarpa.</title>
        <authorList>
            <person name="Paukszto L."/>
        </authorList>
    </citation>
    <scope>NUCLEOTIDE SEQUENCE [LARGE SCALE GENOMIC DNA]</scope>
    <source>
        <strain evidence="2">LP-2024</strain>
        <tissue evidence="2">Aerial parts of the thallus</tissue>
    </source>
</reference>
<protein>
    <submittedName>
        <fullName evidence="2">Uncharacterized protein</fullName>
    </submittedName>
</protein>
<dbReference type="EMBL" id="JBJQOH010000007">
    <property type="protein sequence ID" value="KAL3678696.1"/>
    <property type="molecule type" value="Genomic_DNA"/>
</dbReference>
<sequence>MNYGGGAEVAKQRILCTLMERSLWWKPQRSGSAKGSLDRELGGEPSIVETQVSGSAKGLNIEGPPEGRDRRSSATSFCRDSFTYTPQVLSVNVAVLKLAAAELRHIPVRAIAL</sequence>
<name>A0ABD3GJ40_9MARC</name>